<reference evidence="14" key="2">
    <citation type="submission" date="2020-05" db="UniProtKB">
        <authorList>
            <consortium name="EnsemblMetazoa"/>
        </authorList>
    </citation>
    <scope>IDENTIFICATION</scope>
    <source>
        <strain evidence="14">IAEA</strain>
    </source>
</reference>
<comment type="subunit">
    <text evidence="10">Associates with CDK7 and cyclin H.</text>
</comment>
<keyword evidence="10" id="KW-0805">Transcription regulation</keyword>
<dbReference type="InterPro" id="IPR015877">
    <property type="entry name" value="MAT1_centre"/>
</dbReference>
<evidence type="ECO:0000256" key="11">
    <source>
        <dbReference type="PROSITE-ProRule" id="PRU00175"/>
    </source>
</evidence>
<evidence type="ECO:0000256" key="1">
    <source>
        <dbReference type="ARBA" id="ARBA00004123"/>
    </source>
</evidence>
<dbReference type="GO" id="GO:0008270">
    <property type="term" value="F:zinc ion binding"/>
    <property type="evidence" value="ECO:0007669"/>
    <property type="project" value="UniProtKB-KW"/>
</dbReference>
<organism evidence="14 15">
    <name type="scientific">Glossina brevipalpis</name>
    <dbReference type="NCBI Taxonomy" id="37001"/>
    <lineage>
        <taxon>Eukaryota</taxon>
        <taxon>Metazoa</taxon>
        <taxon>Ecdysozoa</taxon>
        <taxon>Arthropoda</taxon>
        <taxon>Hexapoda</taxon>
        <taxon>Insecta</taxon>
        <taxon>Pterygota</taxon>
        <taxon>Neoptera</taxon>
        <taxon>Endopterygota</taxon>
        <taxon>Diptera</taxon>
        <taxon>Brachycera</taxon>
        <taxon>Muscomorpha</taxon>
        <taxon>Hippoboscoidea</taxon>
        <taxon>Glossinidae</taxon>
        <taxon>Glossina</taxon>
    </lineage>
</organism>
<keyword evidence="10" id="KW-0131">Cell cycle</keyword>
<dbReference type="PANTHER" id="PTHR12683:SF13">
    <property type="entry name" value="CDK-ACTIVATING KINASE ASSEMBLY FACTOR MAT1"/>
    <property type="match status" value="1"/>
</dbReference>
<protein>
    <recommendedName>
        <fullName evidence="6 10">CDK-activating kinase assembly factor MAT1</fullName>
    </recommendedName>
    <alternativeName>
        <fullName evidence="9 10">CDK7/cyclin-H assembly factor</fullName>
    </alternativeName>
    <alternativeName>
        <fullName evidence="7 10">Menage a trois</fullName>
    </alternativeName>
    <alternativeName>
        <fullName evidence="8 10">RING finger protein MAT1</fullName>
    </alternativeName>
</protein>
<dbReference type="FunFam" id="3.30.40.10:FF:000037">
    <property type="entry name" value="Cdk-activating kinase assembly factor MAT1, centre"/>
    <property type="match status" value="1"/>
</dbReference>
<keyword evidence="12" id="KW-0175">Coiled coil</keyword>
<dbReference type="InterPro" id="IPR017907">
    <property type="entry name" value="Znf_RING_CS"/>
</dbReference>
<evidence type="ECO:0000256" key="4">
    <source>
        <dbReference type="ARBA" id="ARBA00022833"/>
    </source>
</evidence>
<keyword evidence="10" id="KW-0804">Transcription</keyword>
<evidence type="ECO:0000256" key="9">
    <source>
        <dbReference type="ARBA" id="ARBA00083888"/>
    </source>
</evidence>
<keyword evidence="5 10" id="KW-0539">Nucleus</keyword>
<dbReference type="EnsemblMetazoa" id="GBRI037377-RA">
    <property type="protein sequence ID" value="GBRI037377-PA"/>
    <property type="gene ID" value="GBRI037377"/>
</dbReference>
<name>A0A1A9WYJ6_9MUSC</name>
<evidence type="ECO:0000256" key="12">
    <source>
        <dbReference type="SAM" id="Coils"/>
    </source>
</evidence>
<dbReference type="VEuPathDB" id="VectorBase:GBRI037377"/>
<evidence type="ECO:0000256" key="2">
    <source>
        <dbReference type="ARBA" id="ARBA00022723"/>
    </source>
</evidence>
<evidence type="ECO:0000313" key="14">
    <source>
        <dbReference type="EnsemblMetazoa" id="GBRI037377-PA"/>
    </source>
</evidence>
<dbReference type="PIRSF" id="PIRSF003338">
    <property type="entry name" value="MAT1_metazoa"/>
    <property type="match status" value="1"/>
</dbReference>
<dbReference type="GO" id="GO:0006289">
    <property type="term" value="P:nucleotide-excision repair"/>
    <property type="evidence" value="ECO:0007669"/>
    <property type="project" value="InterPro"/>
</dbReference>
<reference evidence="15" key="1">
    <citation type="submission" date="2014-03" db="EMBL/GenBank/DDBJ databases">
        <authorList>
            <person name="Aksoy S."/>
            <person name="Warren W."/>
            <person name="Wilson R.K."/>
        </authorList>
    </citation>
    <scope>NUCLEOTIDE SEQUENCE [LARGE SCALE GENOMIC DNA]</scope>
    <source>
        <strain evidence="15">IAEA</strain>
    </source>
</reference>
<dbReference type="PROSITE" id="PS50089">
    <property type="entry name" value="ZF_RING_2"/>
    <property type="match status" value="1"/>
</dbReference>
<keyword evidence="3 11" id="KW-0863">Zinc-finger</keyword>
<feature type="coiled-coil region" evidence="12">
    <location>
        <begin position="115"/>
        <end position="214"/>
    </location>
</feature>
<dbReference type="InterPro" id="IPR004575">
    <property type="entry name" value="MAT1/Tfb3"/>
</dbReference>
<dbReference type="GO" id="GO:0006357">
    <property type="term" value="P:regulation of transcription by RNA polymerase II"/>
    <property type="evidence" value="ECO:0007669"/>
    <property type="project" value="TreeGrafter"/>
</dbReference>
<evidence type="ECO:0000256" key="3">
    <source>
        <dbReference type="ARBA" id="ARBA00022771"/>
    </source>
</evidence>
<sequence length="356" mass="41107">MDDQACPRCKTTKYRNPSLKLMVNVCGHTLCESCVDLLFLKGSGSCPECLAPLRRNNFRIQLFEDPMVEKEVDIRKRILRDYNKKEDDFASSQEYNDYLEEIETIVYNLCNNIDVIGTNKRIEQYKKENREYIQRNKTRMGREEFELEEVLELEKAQDECRKQELIALEAEQKKKKAREKEALIDELMFSGKDASEIVNEFAEKVEKLREEEKQVPPPKPATQFSTGIKFGRSTDHQFLPLPKLEEGPLYVHETPVLFMEGPNAPSVHEIETKGFMAHIRSENIIERAGGYRAVIACQRALQDAMQDEPGFWRPRTEFCGNDTDTTDNLEADETVIIGIGIVLRMKMTHEVLTTAV</sequence>
<keyword evidence="2" id="KW-0479">Metal-binding</keyword>
<feature type="domain" description="RING-type" evidence="13">
    <location>
        <begin position="6"/>
        <end position="49"/>
    </location>
</feature>
<dbReference type="PROSITE" id="PS00518">
    <property type="entry name" value="ZF_RING_1"/>
    <property type="match status" value="1"/>
</dbReference>
<dbReference type="InterPro" id="IPR057657">
    <property type="entry name" value="MAT1_CAK-anch"/>
</dbReference>
<evidence type="ECO:0000256" key="7">
    <source>
        <dbReference type="ARBA" id="ARBA00077380"/>
    </source>
</evidence>
<dbReference type="Pfam" id="PF25811">
    <property type="entry name" value="CAK-anch_MAT1"/>
    <property type="match status" value="1"/>
</dbReference>
<dbReference type="InterPro" id="IPR013083">
    <property type="entry name" value="Znf_RING/FYVE/PHD"/>
</dbReference>
<evidence type="ECO:0000256" key="10">
    <source>
        <dbReference type="PIRNR" id="PIRNR003338"/>
    </source>
</evidence>
<dbReference type="Proteomes" id="UP000091820">
    <property type="component" value="Unassembled WGS sequence"/>
</dbReference>
<dbReference type="PANTHER" id="PTHR12683">
    <property type="entry name" value="CDK-ACTIVATING KINASE ASSEMBLY FACTOR MAT1"/>
    <property type="match status" value="1"/>
</dbReference>
<dbReference type="Pfam" id="PF17121">
    <property type="entry name" value="zf-C3HC4_5"/>
    <property type="match status" value="1"/>
</dbReference>
<accession>A0A1A9WYJ6</accession>
<dbReference type="Pfam" id="PF06391">
    <property type="entry name" value="MAT1"/>
    <property type="match status" value="1"/>
</dbReference>
<dbReference type="SMART" id="SM00184">
    <property type="entry name" value="RING"/>
    <property type="match status" value="1"/>
</dbReference>
<dbReference type="Gene3D" id="3.30.40.10">
    <property type="entry name" value="Zinc/RING finger domain, C3HC4 (zinc finger)"/>
    <property type="match status" value="1"/>
</dbReference>
<evidence type="ECO:0000259" key="13">
    <source>
        <dbReference type="PROSITE" id="PS50089"/>
    </source>
</evidence>
<dbReference type="SUPFAM" id="SSF57850">
    <property type="entry name" value="RING/U-box"/>
    <property type="match status" value="1"/>
</dbReference>
<evidence type="ECO:0000256" key="8">
    <source>
        <dbReference type="ARBA" id="ARBA00077720"/>
    </source>
</evidence>
<proteinExistence type="predicted"/>
<evidence type="ECO:0000256" key="6">
    <source>
        <dbReference type="ARBA" id="ARBA00074719"/>
    </source>
</evidence>
<evidence type="ECO:0000256" key="5">
    <source>
        <dbReference type="ARBA" id="ARBA00023242"/>
    </source>
</evidence>
<dbReference type="CDD" id="cd16517">
    <property type="entry name" value="RING-HC_MAT1"/>
    <property type="match status" value="1"/>
</dbReference>
<dbReference type="STRING" id="37001.A0A1A9WYJ6"/>
<dbReference type="GO" id="GO:0005675">
    <property type="term" value="C:transcription factor TFIIH holo complex"/>
    <property type="evidence" value="ECO:0007669"/>
    <property type="project" value="UniProtKB-UniRule"/>
</dbReference>
<evidence type="ECO:0000313" key="15">
    <source>
        <dbReference type="Proteomes" id="UP000091820"/>
    </source>
</evidence>
<keyword evidence="4" id="KW-0862">Zinc</keyword>
<dbReference type="NCBIfam" id="TIGR00570">
    <property type="entry name" value="cdk7"/>
    <property type="match status" value="1"/>
</dbReference>
<dbReference type="AlphaFoldDB" id="A0A1A9WYJ6"/>
<comment type="subcellular location">
    <subcellularLocation>
        <location evidence="1 10">Nucleus</location>
    </subcellularLocation>
</comment>
<comment type="function">
    <text evidence="10">Stabilizes the cyclin H-CDK7 complex to form a functional CDK-activating kinase (CAK) enzymatic complex.</text>
</comment>
<keyword evidence="15" id="KW-1185">Reference proteome</keyword>
<dbReference type="InterPro" id="IPR001841">
    <property type="entry name" value="Znf_RING"/>
</dbReference>
<dbReference type="GO" id="GO:0061575">
    <property type="term" value="F:cyclin-dependent protein serine/threonine kinase activator activity"/>
    <property type="evidence" value="ECO:0007669"/>
    <property type="project" value="UniProtKB-UniRule"/>
</dbReference>